<name>K5B7C1_MYCHD</name>
<dbReference type="EMBL" id="AMRA01000123">
    <property type="protein sequence ID" value="EKF21688.1"/>
    <property type="molecule type" value="Genomic_DNA"/>
</dbReference>
<protein>
    <recommendedName>
        <fullName evidence="7">Mce associated membrane protein</fullName>
    </recommendedName>
</protein>
<comment type="caution">
    <text evidence="5">The sequence shown here is derived from an EMBL/GenBank/DDBJ whole genome shotgun (WGS) entry which is preliminary data.</text>
</comment>
<dbReference type="Proteomes" id="UP000006265">
    <property type="component" value="Unassembled WGS sequence"/>
</dbReference>
<evidence type="ECO:0000313" key="6">
    <source>
        <dbReference type="Proteomes" id="UP000006265"/>
    </source>
</evidence>
<evidence type="ECO:0008006" key="7">
    <source>
        <dbReference type="Google" id="ProtNLM"/>
    </source>
</evidence>
<comment type="subcellular location">
    <subcellularLocation>
        <location evidence="1">Membrane</location>
    </subcellularLocation>
</comment>
<keyword evidence="4" id="KW-0812">Transmembrane</keyword>
<keyword evidence="6" id="KW-1185">Reference proteome</keyword>
<dbReference type="PANTHER" id="PTHR37042:SF4">
    <property type="entry name" value="OUTER MEMBRANE PROTEIN RV1973"/>
    <property type="match status" value="1"/>
</dbReference>
<feature type="transmembrane region" description="Helical" evidence="4">
    <location>
        <begin position="99"/>
        <end position="119"/>
    </location>
</feature>
<keyword evidence="2 4" id="KW-0472">Membrane</keyword>
<evidence type="ECO:0000256" key="2">
    <source>
        <dbReference type="ARBA" id="ARBA00023136"/>
    </source>
</evidence>
<keyword evidence="4" id="KW-1133">Transmembrane helix</keyword>
<feature type="compositionally biased region" description="Polar residues" evidence="3">
    <location>
        <begin position="18"/>
        <end position="29"/>
    </location>
</feature>
<accession>K5B7C1</accession>
<evidence type="ECO:0000256" key="3">
    <source>
        <dbReference type="SAM" id="MobiDB-lite"/>
    </source>
</evidence>
<proteinExistence type="predicted"/>
<evidence type="ECO:0000313" key="5">
    <source>
        <dbReference type="EMBL" id="EKF21688.1"/>
    </source>
</evidence>
<feature type="region of interest" description="Disordered" evidence="3">
    <location>
        <begin position="1"/>
        <end position="61"/>
    </location>
</feature>
<dbReference type="OrthoDB" id="3536396at2"/>
<dbReference type="STRING" id="1122247.GCA_000379865_00394"/>
<evidence type="ECO:0000256" key="1">
    <source>
        <dbReference type="ARBA" id="ARBA00004370"/>
    </source>
</evidence>
<organism evidence="5 6">
    <name type="scientific">Mycolicibacterium hassiacum (strain DSM 44199 / CIP 105218 / JCM 12690 / 3849)</name>
    <name type="common">Mycobacterium hassiacum</name>
    <dbReference type="NCBI Taxonomy" id="1122247"/>
    <lineage>
        <taxon>Bacteria</taxon>
        <taxon>Bacillati</taxon>
        <taxon>Actinomycetota</taxon>
        <taxon>Actinomycetes</taxon>
        <taxon>Mycobacteriales</taxon>
        <taxon>Mycobacteriaceae</taxon>
        <taxon>Mycolicibacterium</taxon>
    </lineage>
</organism>
<dbReference type="GO" id="GO:0016020">
    <property type="term" value="C:membrane"/>
    <property type="evidence" value="ECO:0007669"/>
    <property type="project" value="UniProtKB-SubCell"/>
</dbReference>
<dbReference type="PATRIC" id="fig|1122247.3.peg.4246"/>
<dbReference type="AlphaFoldDB" id="K5B7C1"/>
<sequence>MSKHKMPWGARRRDEAAESSNAETQQTEADVSEKTIEAPTVEASSQEVDAPTSAVEAPPIEETAAAPTVAVADYPEASGDTVAVAAGSTARGGGLWLRVFAYGLLPALVLLLAVAAGFLKFYDINESVNETARIEAVQAAKDGTVKLLSYNADTVEQDLNSARDLLTGDFQDAYTSLINDVVIPGAKEKKISAVANVPAAAAVSANGNEAVVLLFVNQTVVVGQDAPTDTNSVVRAKLEKHGDRWLIAEFEPI</sequence>
<evidence type="ECO:0000256" key="4">
    <source>
        <dbReference type="SAM" id="Phobius"/>
    </source>
</evidence>
<dbReference type="PANTHER" id="PTHR37042">
    <property type="entry name" value="OUTER MEMBRANE PROTEIN RV1973"/>
    <property type="match status" value="1"/>
</dbReference>
<reference evidence="5 6" key="1">
    <citation type="journal article" date="2012" name="J. Bacteriol.">
        <title>Genome sequence of Mycobacterium hassiacum DSM 44199, a rare source of heat-stable mycobacterial proteins.</title>
        <authorList>
            <person name="Tiago I."/>
            <person name="Maranha A."/>
            <person name="Mendes V."/>
            <person name="Alarico S."/>
            <person name="Moynihan P.J."/>
            <person name="Clarke A.J."/>
            <person name="Macedo-Ribeiro S."/>
            <person name="Pereira P.J."/>
            <person name="Empadinhas N."/>
        </authorList>
    </citation>
    <scope>NUCLEOTIDE SEQUENCE [LARGE SCALE GENOMIC DNA]</scope>
    <source>
        <strain evidence="6">DSM 44199 / CIP 105218 / JCM 12690 / 3849</strain>
    </source>
</reference>
<dbReference type="eggNOG" id="COG0443">
    <property type="taxonomic scope" value="Bacteria"/>
</dbReference>
<gene>
    <name evidence="5" type="ORF">C731_4427</name>
</gene>
<dbReference type="RefSeq" id="WP_005631683.1">
    <property type="nucleotide sequence ID" value="NZ_AMRA01000123.1"/>
</dbReference>